<keyword evidence="4" id="KW-0418">Kinase</keyword>
<feature type="compositionally biased region" description="Low complexity" evidence="6">
    <location>
        <begin position="381"/>
        <end position="403"/>
    </location>
</feature>
<dbReference type="InterPro" id="IPR050205">
    <property type="entry name" value="CDPK_Ser/Thr_kinases"/>
</dbReference>
<evidence type="ECO:0000259" key="7">
    <source>
        <dbReference type="PROSITE" id="PS50011"/>
    </source>
</evidence>
<feature type="compositionally biased region" description="Basic and acidic residues" evidence="6">
    <location>
        <begin position="415"/>
        <end position="434"/>
    </location>
</feature>
<evidence type="ECO:0000256" key="5">
    <source>
        <dbReference type="ARBA" id="ARBA00022840"/>
    </source>
</evidence>
<evidence type="ECO:0000313" key="9">
    <source>
        <dbReference type="Proteomes" id="UP000650467"/>
    </source>
</evidence>
<protein>
    <recommendedName>
        <fullName evidence="7">Protein kinase domain-containing protein</fullName>
    </recommendedName>
</protein>
<dbReference type="SUPFAM" id="SSF56112">
    <property type="entry name" value="Protein kinase-like (PK-like)"/>
    <property type="match status" value="1"/>
</dbReference>
<feature type="compositionally biased region" description="Polar residues" evidence="6">
    <location>
        <begin position="157"/>
        <end position="175"/>
    </location>
</feature>
<dbReference type="AlphaFoldDB" id="A0A835T169"/>
<keyword evidence="3" id="KW-0547">Nucleotide-binding</keyword>
<feature type="compositionally biased region" description="Low complexity" evidence="6">
    <location>
        <begin position="555"/>
        <end position="571"/>
    </location>
</feature>
<dbReference type="PANTHER" id="PTHR24349">
    <property type="entry name" value="SERINE/THREONINE-PROTEIN KINASE"/>
    <property type="match status" value="1"/>
</dbReference>
<dbReference type="OrthoDB" id="5979581at2759"/>
<dbReference type="EMBL" id="JAEHOC010000012">
    <property type="protein sequence ID" value="KAG2436943.1"/>
    <property type="molecule type" value="Genomic_DNA"/>
</dbReference>
<keyword evidence="9" id="KW-1185">Reference proteome</keyword>
<feature type="region of interest" description="Disordered" evidence="6">
    <location>
        <begin position="155"/>
        <end position="259"/>
    </location>
</feature>
<sequence length="659" mass="68587">MGILCCLGPGRAIHDASLPSSPDEGTRVKRKSLDAAPEESERAPAGKESAALKEGKNGYKKLQLYEGLLPGQLPDTPRDAEGLAKILEGPGKGSAVSLLEDVLDSDGRVKSRFAAPGAASGALRHQLVVPPHLLPADAAAFDADFRGGEQVAALPSVSGSSASHGQRRGSSNTGLAPSGEPGGAGSPTPLGLDLMLVPDGPMAHAVSRRSGRRRLHRLHRIPALPAPPPDDYGSAELGEGGSNGDSSGTVSSGRPPVALAGTAPATGAWAASTEVASPHAVFALHRLQRELAVAAQLPRDSAVLLLPYRVYLQPDLVHVVYDGAGEELLSYLRQRQRLPEATCRGVMRQLLQALAAMHERRWVHRNLSTETVWVLEDHTGATADAPPATSPTGTGAADAPAAGEPQSGTAAAPPLKRERTMRRDATLRRRDPPPRLRVKLGGLTHAAQQADDPSTGVEAPLRELVGCAYHLAPEAISGAGYGRPADVWAAGVLLSMLLTGRPPFPGANELEVMTRVLVATTPPQPRSPTRRSQDGIAAGVNEAGSKQQPPRGSDTGTATSATSPTPAGGSPQRRLGGFGGYTLRQRADGSNSGEVLYRERDALQEIIVQAVLESGASSACRECLAGMLTSDPARRLSAAALLKLPWFEADEDAGSVRPA</sequence>
<accession>A0A835T169</accession>
<dbReference type="Pfam" id="PF00069">
    <property type="entry name" value="Pkinase"/>
    <property type="match status" value="1"/>
</dbReference>
<evidence type="ECO:0000256" key="1">
    <source>
        <dbReference type="ARBA" id="ARBA00022527"/>
    </source>
</evidence>
<organism evidence="8 9">
    <name type="scientific">Chlamydomonas incerta</name>
    <dbReference type="NCBI Taxonomy" id="51695"/>
    <lineage>
        <taxon>Eukaryota</taxon>
        <taxon>Viridiplantae</taxon>
        <taxon>Chlorophyta</taxon>
        <taxon>core chlorophytes</taxon>
        <taxon>Chlorophyceae</taxon>
        <taxon>CS clade</taxon>
        <taxon>Chlamydomonadales</taxon>
        <taxon>Chlamydomonadaceae</taxon>
        <taxon>Chlamydomonas</taxon>
    </lineage>
</organism>
<comment type="caution">
    <text evidence="8">The sequence shown here is derived from an EMBL/GenBank/DDBJ whole genome shotgun (WGS) entry which is preliminary data.</text>
</comment>
<feature type="domain" description="Protein kinase" evidence="7">
    <location>
        <begin position="232"/>
        <end position="647"/>
    </location>
</feature>
<evidence type="ECO:0000256" key="6">
    <source>
        <dbReference type="SAM" id="MobiDB-lite"/>
    </source>
</evidence>
<dbReference type="GO" id="GO:0004674">
    <property type="term" value="F:protein serine/threonine kinase activity"/>
    <property type="evidence" value="ECO:0007669"/>
    <property type="project" value="UniProtKB-KW"/>
</dbReference>
<dbReference type="Proteomes" id="UP000650467">
    <property type="component" value="Unassembled WGS sequence"/>
</dbReference>
<feature type="region of interest" description="Disordered" evidence="6">
    <location>
        <begin position="10"/>
        <end position="52"/>
    </location>
</feature>
<name>A0A835T169_CHLIN</name>
<dbReference type="Gene3D" id="1.10.510.10">
    <property type="entry name" value="Transferase(Phosphotransferase) domain 1"/>
    <property type="match status" value="1"/>
</dbReference>
<dbReference type="GO" id="GO:0005524">
    <property type="term" value="F:ATP binding"/>
    <property type="evidence" value="ECO:0007669"/>
    <property type="project" value="UniProtKB-KW"/>
</dbReference>
<dbReference type="PROSITE" id="PS50011">
    <property type="entry name" value="PROTEIN_KINASE_DOM"/>
    <property type="match status" value="1"/>
</dbReference>
<evidence type="ECO:0000256" key="3">
    <source>
        <dbReference type="ARBA" id="ARBA00022741"/>
    </source>
</evidence>
<feature type="region of interest" description="Disordered" evidence="6">
    <location>
        <begin position="381"/>
        <end position="438"/>
    </location>
</feature>
<dbReference type="InterPro" id="IPR011009">
    <property type="entry name" value="Kinase-like_dom_sf"/>
</dbReference>
<evidence type="ECO:0000313" key="8">
    <source>
        <dbReference type="EMBL" id="KAG2436943.1"/>
    </source>
</evidence>
<feature type="compositionally biased region" description="Basic residues" evidence="6">
    <location>
        <begin position="206"/>
        <end position="220"/>
    </location>
</feature>
<dbReference type="SMART" id="SM00220">
    <property type="entry name" value="S_TKc"/>
    <property type="match status" value="1"/>
</dbReference>
<dbReference type="InterPro" id="IPR000719">
    <property type="entry name" value="Prot_kinase_dom"/>
</dbReference>
<proteinExistence type="predicted"/>
<gene>
    <name evidence="8" type="ORF">HXX76_006461</name>
</gene>
<keyword evidence="2" id="KW-0808">Transferase</keyword>
<feature type="region of interest" description="Disordered" evidence="6">
    <location>
        <begin position="540"/>
        <end position="592"/>
    </location>
</feature>
<reference evidence="8" key="1">
    <citation type="journal article" date="2020" name="bioRxiv">
        <title>Comparative genomics of Chlamydomonas.</title>
        <authorList>
            <person name="Craig R.J."/>
            <person name="Hasan A.R."/>
            <person name="Ness R.W."/>
            <person name="Keightley P.D."/>
        </authorList>
    </citation>
    <scope>NUCLEOTIDE SEQUENCE</scope>
    <source>
        <strain evidence="8">SAG 7.73</strain>
    </source>
</reference>
<feature type="compositionally biased region" description="Basic and acidic residues" evidence="6">
    <location>
        <begin position="24"/>
        <end position="52"/>
    </location>
</feature>
<evidence type="ECO:0000256" key="2">
    <source>
        <dbReference type="ARBA" id="ARBA00022679"/>
    </source>
</evidence>
<keyword evidence="5" id="KW-0067">ATP-binding</keyword>
<evidence type="ECO:0000256" key="4">
    <source>
        <dbReference type="ARBA" id="ARBA00022777"/>
    </source>
</evidence>
<keyword evidence="1" id="KW-0723">Serine/threonine-protein kinase</keyword>